<dbReference type="Proteomes" id="UP000198882">
    <property type="component" value="Unassembled WGS sequence"/>
</dbReference>
<evidence type="ECO:0000256" key="13">
    <source>
        <dbReference type="ARBA" id="ARBA00066315"/>
    </source>
</evidence>
<dbReference type="AlphaFoldDB" id="A0A1G8VE02"/>
<gene>
    <name evidence="15" type="ORF">SAMN04515672_1260</name>
</gene>
<evidence type="ECO:0000256" key="3">
    <source>
        <dbReference type="ARBA" id="ARBA00022475"/>
    </source>
</evidence>
<dbReference type="Gene3D" id="3.40.50.300">
    <property type="entry name" value="P-loop containing nucleotide triphosphate hydrolases"/>
    <property type="match status" value="1"/>
</dbReference>
<dbReference type="RefSeq" id="WP_090303691.1">
    <property type="nucleotide sequence ID" value="NZ_FNFE01000001.1"/>
</dbReference>
<keyword evidence="3" id="KW-1003">Cell membrane</keyword>
<dbReference type="PROSITE" id="PS50893">
    <property type="entry name" value="ABC_TRANSPORTER_2"/>
    <property type="match status" value="1"/>
</dbReference>
<accession>A0A1G8VE02</accession>
<keyword evidence="4" id="KW-0547">Nucleotide-binding</keyword>
<dbReference type="GO" id="GO:0016887">
    <property type="term" value="F:ATP hydrolysis activity"/>
    <property type="evidence" value="ECO:0007669"/>
    <property type="project" value="InterPro"/>
</dbReference>
<dbReference type="InterPro" id="IPR012340">
    <property type="entry name" value="NA-bd_OB-fold"/>
</dbReference>
<dbReference type="InterPro" id="IPR027417">
    <property type="entry name" value="P-loop_NTPase"/>
</dbReference>
<keyword evidence="7" id="KW-0472">Membrane</keyword>
<comment type="subunit">
    <text evidence="12">The complex is composed of two ATP-binding proteins (XacJ and XacK), two transmembrane proteins (XacH and XacI) and a solute-binding protein (XacG).</text>
</comment>
<evidence type="ECO:0000256" key="11">
    <source>
        <dbReference type="ARBA" id="ARBA00061029"/>
    </source>
</evidence>
<dbReference type="SUPFAM" id="SSF52540">
    <property type="entry name" value="P-loop containing nucleoside triphosphate hydrolases"/>
    <property type="match status" value="1"/>
</dbReference>
<dbReference type="PROSITE" id="PS00211">
    <property type="entry name" value="ABC_TRANSPORTER_1"/>
    <property type="match status" value="1"/>
</dbReference>
<dbReference type="Gene3D" id="2.40.50.140">
    <property type="entry name" value="Nucleic acid-binding proteins"/>
    <property type="match status" value="1"/>
</dbReference>
<sequence>MVEINIQNLTKKFGSLVAVDDFNLTIEDGEFITLVGPSGCGKTTTLRCVAGLESATSGQIMFGDHDVTDLPVQQRGIALLFQDIALYPHMTVRENMAYPLKLEGMSKEQRHERVRESAEMLQIVDQLDKHPSSLSGGQQQRVALGRSIVREPAMFLFDEPMSDLDAKLKHELRPLFAEVTDKVGCPTMYVTHDQEEAMTMSDQIAVMNDGELEQVGPPEEVYDEPQTSFVGEFIGRPNMEFFDAGVNRENGTIDLSIGDDVHQITTTDALAQYSGGNVRIGIRPQDITVVEDPNDGVTGDHVFDETLGDQTHSLFDTPLGRITVVTPPRFRGGEQQYGLQFDTDAMKAFDPKSGLRIQ</sequence>
<dbReference type="InterPro" id="IPR008995">
    <property type="entry name" value="Mo/tungstate-bd_C_term_dom"/>
</dbReference>
<evidence type="ECO:0000313" key="15">
    <source>
        <dbReference type="EMBL" id="SDJ63350.1"/>
    </source>
</evidence>
<dbReference type="SUPFAM" id="SSF50331">
    <property type="entry name" value="MOP-like"/>
    <property type="match status" value="1"/>
</dbReference>
<evidence type="ECO:0000256" key="12">
    <source>
        <dbReference type="ARBA" id="ARBA00065962"/>
    </source>
</evidence>
<dbReference type="FunFam" id="3.40.50.300:FF:000042">
    <property type="entry name" value="Maltose/maltodextrin ABC transporter, ATP-binding protein"/>
    <property type="match status" value="1"/>
</dbReference>
<evidence type="ECO:0000256" key="7">
    <source>
        <dbReference type="ARBA" id="ARBA00023136"/>
    </source>
</evidence>
<evidence type="ECO:0000256" key="5">
    <source>
        <dbReference type="ARBA" id="ARBA00022840"/>
    </source>
</evidence>
<dbReference type="GO" id="GO:0022857">
    <property type="term" value="F:transmembrane transporter activity"/>
    <property type="evidence" value="ECO:0007669"/>
    <property type="project" value="UniProtKB-ARBA"/>
</dbReference>
<comment type="subcellular location">
    <subcellularLocation>
        <location evidence="1">Cell membrane</location>
        <topology evidence="1">Peripheral membrane protein</topology>
    </subcellularLocation>
</comment>
<keyword evidence="5 15" id="KW-0067">ATP-binding</keyword>
<evidence type="ECO:0000256" key="1">
    <source>
        <dbReference type="ARBA" id="ARBA00004202"/>
    </source>
</evidence>
<dbReference type="Pfam" id="PF00005">
    <property type="entry name" value="ABC_tran"/>
    <property type="match status" value="1"/>
</dbReference>
<evidence type="ECO:0000256" key="6">
    <source>
        <dbReference type="ARBA" id="ARBA00022967"/>
    </source>
</evidence>
<dbReference type="PANTHER" id="PTHR43875:SF15">
    <property type="entry name" value="TREHALOSE IMPORT ATP-BINDING PROTEIN SUGC"/>
    <property type="match status" value="1"/>
</dbReference>
<organism evidence="15 16">
    <name type="scientific">Natronorubrum texcoconense</name>
    <dbReference type="NCBI Taxonomy" id="1095776"/>
    <lineage>
        <taxon>Archaea</taxon>
        <taxon>Methanobacteriati</taxon>
        <taxon>Methanobacteriota</taxon>
        <taxon>Stenosarchaea group</taxon>
        <taxon>Halobacteria</taxon>
        <taxon>Halobacteriales</taxon>
        <taxon>Natrialbaceae</taxon>
        <taxon>Natronorubrum</taxon>
    </lineage>
</organism>
<dbReference type="Gene3D" id="2.40.50.100">
    <property type="match status" value="1"/>
</dbReference>
<dbReference type="PANTHER" id="PTHR43875">
    <property type="entry name" value="MALTODEXTRIN IMPORT ATP-BINDING PROTEIN MSMX"/>
    <property type="match status" value="1"/>
</dbReference>
<comment type="similarity">
    <text evidence="11">Belongs to the ABC transporter superfamily. Carbohydrate uptake transporter-1 (CUT1) (TC 3.A.1.1) family.</text>
</comment>
<comment type="catalytic activity">
    <reaction evidence="9">
        <text>L-arabinose(out) + ATP + H2O = L-arabinose(in) + ADP + phosphate + H(+)</text>
        <dbReference type="Rhea" id="RHEA:30007"/>
        <dbReference type="ChEBI" id="CHEBI:15377"/>
        <dbReference type="ChEBI" id="CHEBI:15378"/>
        <dbReference type="ChEBI" id="CHEBI:17535"/>
        <dbReference type="ChEBI" id="CHEBI:30616"/>
        <dbReference type="ChEBI" id="CHEBI:43474"/>
        <dbReference type="ChEBI" id="CHEBI:456216"/>
        <dbReference type="EC" id="7.5.2.13"/>
    </reaction>
    <physiologicalReaction direction="left-to-right" evidence="9">
        <dbReference type="Rhea" id="RHEA:30008"/>
    </physiologicalReaction>
</comment>
<keyword evidence="2" id="KW-0813">Transport</keyword>
<comment type="catalytic activity">
    <reaction evidence="8">
        <text>D-xylose(out) + ATP + H2O = D-xylose(in) + ADP + phosphate + H(+)</text>
        <dbReference type="Rhea" id="RHEA:29899"/>
        <dbReference type="ChEBI" id="CHEBI:15377"/>
        <dbReference type="ChEBI" id="CHEBI:15378"/>
        <dbReference type="ChEBI" id="CHEBI:30616"/>
        <dbReference type="ChEBI" id="CHEBI:43474"/>
        <dbReference type="ChEBI" id="CHEBI:53455"/>
        <dbReference type="ChEBI" id="CHEBI:456216"/>
        <dbReference type="EC" id="7.5.2.13"/>
    </reaction>
    <physiologicalReaction direction="left-to-right" evidence="8">
        <dbReference type="Rhea" id="RHEA:29900"/>
    </physiologicalReaction>
</comment>
<dbReference type="InterPro" id="IPR047641">
    <property type="entry name" value="ABC_transpr_MalK/UgpC-like"/>
</dbReference>
<feature type="domain" description="ABC transporter" evidence="14">
    <location>
        <begin position="4"/>
        <end position="234"/>
    </location>
</feature>
<dbReference type="InterPro" id="IPR003593">
    <property type="entry name" value="AAA+_ATPase"/>
</dbReference>
<comment type="function">
    <text evidence="10">Part of the ABC transporter complex XacGHIJK involved in the uptake of xylose and arabinose. Responsible for energy coupling to the transport system.</text>
</comment>
<evidence type="ECO:0000313" key="16">
    <source>
        <dbReference type="Proteomes" id="UP000198882"/>
    </source>
</evidence>
<dbReference type="EC" id="7.5.2.13" evidence="13"/>
<dbReference type="STRING" id="1095776.SAMN04515672_1260"/>
<dbReference type="InterPro" id="IPR017871">
    <property type="entry name" value="ABC_transporter-like_CS"/>
</dbReference>
<name>A0A1G8VE02_9EURY</name>
<dbReference type="InterPro" id="IPR003439">
    <property type="entry name" value="ABC_transporter-like_ATP-bd"/>
</dbReference>
<evidence type="ECO:0000256" key="4">
    <source>
        <dbReference type="ARBA" id="ARBA00022741"/>
    </source>
</evidence>
<dbReference type="GO" id="GO:0055052">
    <property type="term" value="C:ATP-binding cassette (ABC) transporter complex, substrate-binding subunit-containing"/>
    <property type="evidence" value="ECO:0007669"/>
    <property type="project" value="TreeGrafter"/>
</dbReference>
<evidence type="ECO:0000256" key="9">
    <source>
        <dbReference type="ARBA" id="ARBA00051890"/>
    </source>
</evidence>
<dbReference type="EMBL" id="FNFE01000001">
    <property type="protein sequence ID" value="SDJ63350.1"/>
    <property type="molecule type" value="Genomic_DNA"/>
</dbReference>
<dbReference type="OrthoDB" id="18368at2157"/>
<keyword evidence="6" id="KW-1278">Translocase</keyword>
<evidence type="ECO:0000256" key="10">
    <source>
        <dbReference type="ARBA" id="ARBA00053454"/>
    </source>
</evidence>
<dbReference type="GO" id="GO:0005524">
    <property type="term" value="F:ATP binding"/>
    <property type="evidence" value="ECO:0007669"/>
    <property type="project" value="UniProtKB-KW"/>
</dbReference>
<reference evidence="16" key="1">
    <citation type="submission" date="2016-10" db="EMBL/GenBank/DDBJ databases">
        <authorList>
            <person name="Varghese N."/>
            <person name="Submissions S."/>
        </authorList>
    </citation>
    <scope>NUCLEOTIDE SEQUENCE [LARGE SCALE GENOMIC DNA]</scope>
    <source>
        <strain evidence="16">B4,CECT 8067,JCM 17497</strain>
    </source>
</reference>
<proteinExistence type="inferred from homology"/>
<protein>
    <recommendedName>
        <fullName evidence="13">ABC-type D-xylose/L-arabinose transporter</fullName>
        <ecNumber evidence="13">7.5.2.13</ecNumber>
    </recommendedName>
</protein>
<evidence type="ECO:0000256" key="2">
    <source>
        <dbReference type="ARBA" id="ARBA00022448"/>
    </source>
</evidence>
<keyword evidence="16" id="KW-1185">Reference proteome</keyword>
<evidence type="ECO:0000259" key="14">
    <source>
        <dbReference type="PROSITE" id="PS50893"/>
    </source>
</evidence>
<evidence type="ECO:0000256" key="8">
    <source>
        <dbReference type="ARBA" id="ARBA00050355"/>
    </source>
</evidence>
<dbReference type="SMART" id="SM00382">
    <property type="entry name" value="AAA"/>
    <property type="match status" value="1"/>
</dbReference>